<comment type="caution">
    <text evidence="1">The sequence shown here is derived from an EMBL/GenBank/DDBJ whole genome shotgun (WGS) entry which is preliminary data.</text>
</comment>
<dbReference type="RefSeq" id="WP_394472268.1">
    <property type="nucleotide sequence ID" value="NZ_JBIGHY010000008.1"/>
</dbReference>
<gene>
    <name evidence="1" type="ORF">ACG02S_20105</name>
</gene>
<protein>
    <submittedName>
        <fullName evidence="1">Pilus assembly protein PilX</fullName>
    </submittedName>
</protein>
<organism evidence="1 2">
    <name type="scientific">Pelomonas dachongensis</name>
    <dbReference type="NCBI Taxonomy" id="3299029"/>
    <lineage>
        <taxon>Bacteria</taxon>
        <taxon>Pseudomonadati</taxon>
        <taxon>Pseudomonadota</taxon>
        <taxon>Betaproteobacteria</taxon>
        <taxon>Burkholderiales</taxon>
        <taxon>Sphaerotilaceae</taxon>
        <taxon>Roseateles</taxon>
    </lineage>
</organism>
<proteinExistence type="predicted"/>
<keyword evidence="2" id="KW-1185">Reference proteome</keyword>
<accession>A0ABW7ERS3</accession>
<evidence type="ECO:0000313" key="2">
    <source>
        <dbReference type="Proteomes" id="UP001606300"/>
    </source>
</evidence>
<reference evidence="1 2" key="1">
    <citation type="submission" date="2024-09" db="EMBL/GenBank/DDBJ databases">
        <title>Novel species of the genus Pelomonas and Roseateles isolated from streams.</title>
        <authorList>
            <person name="Lu H."/>
        </authorList>
    </citation>
    <scope>NUCLEOTIDE SEQUENCE [LARGE SCALE GENOMIC DNA]</scope>
    <source>
        <strain evidence="1 2">DC23W</strain>
    </source>
</reference>
<name>A0ABW7ERS3_9BURK</name>
<dbReference type="Proteomes" id="UP001606300">
    <property type="component" value="Unassembled WGS sequence"/>
</dbReference>
<dbReference type="EMBL" id="JBIGHY010000008">
    <property type="protein sequence ID" value="MFG6416202.1"/>
    <property type="molecule type" value="Genomic_DNA"/>
</dbReference>
<sequence>MITRRKLLIGRERYAERKAQRGLSLLFALLALVAISLAAVALIRSVDTSSLVIGNLGFKQDATSAASQAAEQAIAYLNTASATTLNSDQPAAGYYAASRDALDVTGQGSSLTTRAVVDWTGSGNCALYASTSFGTCVAPSSQISLNGGANTARYLITRLCATEGAPSAIDCATPIGSALTGGGNKGSTDYNKRKVEIVVTNAQYYRIVVRSTSARGTVSFTETIIQR</sequence>
<evidence type="ECO:0000313" key="1">
    <source>
        <dbReference type="EMBL" id="MFG6416202.1"/>
    </source>
</evidence>